<reference evidence="2" key="2">
    <citation type="submission" date="2025-09" db="UniProtKB">
        <authorList>
            <consortium name="Ensembl"/>
        </authorList>
    </citation>
    <scope>IDENTIFICATION</scope>
</reference>
<evidence type="ECO:0000256" key="1">
    <source>
        <dbReference type="SAM" id="MobiDB-lite"/>
    </source>
</evidence>
<evidence type="ECO:0000313" key="3">
    <source>
        <dbReference type="Proteomes" id="UP000233160"/>
    </source>
</evidence>
<protein>
    <submittedName>
        <fullName evidence="2">Testis expressed 54</fullName>
    </submittedName>
</protein>
<dbReference type="Ensembl" id="ENSPCOT00000028437.1">
    <property type="protein sequence ID" value="ENSPCOP00000017798.1"/>
    <property type="gene ID" value="ENSPCOG00000020742.1"/>
</dbReference>
<reference evidence="2" key="1">
    <citation type="submission" date="2025-08" db="UniProtKB">
        <authorList>
            <consortium name="Ensembl"/>
        </authorList>
    </citation>
    <scope>IDENTIFICATION</scope>
</reference>
<feature type="compositionally biased region" description="Basic and acidic residues" evidence="1">
    <location>
        <begin position="26"/>
        <end position="38"/>
    </location>
</feature>
<organism evidence="2 3">
    <name type="scientific">Propithecus coquereli</name>
    <name type="common">Coquerel's sifaka</name>
    <name type="synonym">Propithecus verreauxi coquereli</name>
    <dbReference type="NCBI Taxonomy" id="379532"/>
    <lineage>
        <taxon>Eukaryota</taxon>
        <taxon>Metazoa</taxon>
        <taxon>Chordata</taxon>
        <taxon>Craniata</taxon>
        <taxon>Vertebrata</taxon>
        <taxon>Euteleostomi</taxon>
        <taxon>Mammalia</taxon>
        <taxon>Eutheria</taxon>
        <taxon>Euarchontoglires</taxon>
        <taxon>Primates</taxon>
        <taxon>Strepsirrhini</taxon>
        <taxon>Lemuriformes</taxon>
        <taxon>Indriidae</taxon>
        <taxon>Propithecus</taxon>
    </lineage>
</organism>
<dbReference type="OMA" id="PRECERG"/>
<sequence length="106" mass="11989">MGCCQDKDFETFDEQGKDGDSEDGGTMDRQRARGEGRAELSSLVVPLGAGDMDLDSPGHRHQRSKSNENLITVLWRRLSMFSRRGSTWPSNKRQSEQETREEVEKG</sequence>
<feature type="region of interest" description="Disordered" evidence="1">
    <location>
        <begin position="1"/>
        <end position="39"/>
    </location>
</feature>
<keyword evidence="3" id="KW-1185">Reference proteome</keyword>
<feature type="compositionally biased region" description="Basic and acidic residues" evidence="1">
    <location>
        <begin position="1"/>
        <end position="19"/>
    </location>
</feature>
<dbReference type="AlphaFoldDB" id="A0A2K6FUZ1"/>
<accession>A0A2K6FUZ1</accession>
<evidence type="ECO:0000313" key="2">
    <source>
        <dbReference type="Ensembl" id="ENSPCOP00000017798.1"/>
    </source>
</evidence>
<feature type="compositionally biased region" description="Basic and acidic residues" evidence="1">
    <location>
        <begin position="93"/>
        <end position="106"/>
    </location>
</feature>
<dbReference type="GeneTree" id="ENSGT00700000106100"/>
<feature type="region of interest" description="Disordered" evidence="1">
    <location>
        <begin position="83"/>
        <end position="106"/>
    </location>
</feature>
<gene>
    <name evidence="2" type="primary">TEX54</name>
</gene>
<name>A0A2K6FUZ1_PROCO</name>
<proteinExistence type="predicted"/>
<feature type="region of interest" description="Disordered" evidence="1">
    <location>
        <begin position="48"/>
        <end position="67"/>
    </location>
</feature>
<dbReference type="Proteomes" id="UP000233160">
    <property type="component" value="Unassembled WGS sequence"/>
</dbReference>